<accession>A0A843V2P0</accession>
<name>A0A843V2P0_COLES</name>
<proteinExistence type="predicted"/>
<sequence length="105" mass="11676">MLPYLKKSRSPNPNILDQVVGRAGSKRAAGSSSPNTLILIVNQLQTLDNHLLQGWCRHTSHWCRHNVPRSKIDTRELSQGIDLPVWDSVSTHLMGRSTHSGISVT</sequence>
<evidence type="ECO:0000313" key="2">
    <source>
        <dbReference type="Proteomes" id="UP000652761"/>
    </source>
</evidence>
<dbReference type="Proteomes" id="UP000652761">
    <property type="component" value="Unassembled WGS sequence"/>
</dbReference>
<organism evidence="1 2">
    <name type="scientific">Colocasia esculenta</name>
    <name type="common">Wild taro</name>
    <name type="synonym">Arum esculentum</name>
    <dbReference type="NCBI Taxonomy" id="4460"/>
    <lineage>
        <taxon>Eukaryota</taxon>
        <taxon>Viridiplantae</taxon>
        <taxon>Streptophyta</taxon>
        <taxon>Embryophyta</taxon>
        <taxon>Tracheophyta</taxon>
        <taxon>Spermatophyta</taxon>
        <taxon>Magnoliopsida</taxon>
        <taxon>Liliopsida</taxon>
        <taxon>Araceae</taxon>
        <taxon>Aroideae</taxon>
        <taxon>Colocasieae</taxon>
        <taxon>Colocasia</taxon>
    </lineage>
</organism>
<keyword evidence="2" id="KW-1185">Reference proteome</keyword>
<dbReference type="EMBL" id="NMUH01000949">
    <property type="protein sequence ID" value="MQL87063.1"/>
    <property type="molecule type" value="Genomic_DNA"/>
</dbReference>
<reference evidence="1" key="1">
    <citation type="submission" date="2017-07" db="EMBL/GenBank/DDBJ databases">
        <title>Taro Niue Genome Assembly and Annotation.</title>
        <authorList>
            <person name="Atibalentja N."/>
            <person name="Keating K."/>
            <person name="Fields C.J."/>
        </authorList>
    </citation>
    <scope>NUCLEOTIDE SEQUENCE</scope>
    <source>
        <strain evidence="1">Niue_2</strain>
        <tissue evidence="1">Leaf</tissue>
    </source>
</reference>
<evidence type="ECO:0000313" key="1">
    <source>
        <dbReference type="EMBL" id="MQL87063.1"/>
    </source>
</evidence>
<comment type="caution">
    <text evidence="1">The sequence shown here is derived from an EMBL/GenBank/DDBJ whole genome shotgun (WGS) entry which is preliminary data.</text>
</comment>
<gene>
    <name evidence="1" type="ORF">Taro_019598</name>
</gene>
<dbReference type="AlphaFoldDB" id="A0A843V2P0"/>
<protein>
    <submittedName>
        <fullName evidence="1">Uncharacterized protein</fullName>
    </submittedName>
</protein>